<dbReference type="AlphaFoldDB" id="A0A381ZGC7"/>
<protein>
    <recommendedName>
        <fullName evidence="2">arginine--tRNA ligase</fullName>
        <ecNumber evidence="2">6.1.1.19</ecNumber>
    </recommendedName>
</protein>
<dbReference type="PANTHER" id="PTHR11956:SF5">
    <property type="entry name" value="ARGININE--TRNA LIGASE, CYTOPLASMIC"/>
    <property type="match status" value="1"/>
</dbReference>
<dbReference type="Pfam" id="PF05746">
    <property type="entry name" value="DALR_1"/>
    <property type="match status" value="1"/>
</dbReference>
<gene>
    <name evidence="5" type="ORF">METZ01_LOCUS141189</name>
</gene>
<dbReference type="InterPro" id="IPR001278">
    <property type="entry name" value="Arg-tRNA-ligase"/>
</dbReference>
<accession>A0A381ZGC7</accession>
<dbReference type="InterPro" id="IPR014729">
    <property type="entry name" value="Rossmann-like_a/b/a_fold"/>
</dbReference>
<dbReference type="InterPro" id="IPR009080">
    <property type="entry name" value="tRNAsynth_Ia_anticodon-bd"/>
</dbReference>
<organism evidence="5">
    <name type="scientific">marine metagenome</name>
    <dbReference type="NCBI Taxonomy" id="408172"/>
    <lineage>
        <taxon>unclassified sequences</taxon>
        <taxon>metagenomes</taxon>
        <taxon>ecological metagenomes</taxon>
    </lineage>
</organism>
<dbReference type="SUPFAM" id="SSF47323">
    <property type="entry name" value="Anticodon-binding domain of a subclass of class I aminoacyl-tRNA synthetases"/>
    <property type="match status" value="1"/>
</dbReference>
<dbReference type="InterPro" id="IPR008909">
    <property type="entry name" value="DALR_anticod-bd"/>
</dbReference>
<evidence type="ECO:0000259" key="4">
    <source>
        <dbReference type="SMART" id="SM00836"/>
    </source>
</evidence>
<dbReference type="Gene3D" id="3.40.50.620">
    <property type="entry name" value="HUPs"/>
    <property type="match status" value="1"/>
</dbReference>
<dbReference type="GO" id="GO:0005524">
    <property type="term" value="F:ATP binding"/>
    <property type="evidence" value="ECO:0007669"/>
    <property type="project" value="InterPro"/>
</dbReference>
<reference evidence="5" key="1">
    <citation type="submission" date="2018-05" db="EMBL/GenBank/DDBJ databases">
        <authorList>
            <person name="Lanie J.A."/>
            <person name="Ng W.-L."/>
            <person name="Kazmierczak K.M."/>
            <person name="Andrzejewski T.M."/>
            <person name="Davidsen T.M."/>
            <person name="Wayne K.J."/>
            <person name="Tettelin H."/>
            <person name="Glass J.I."/>
            <person name="Rusch D."/>
            <person name="Podicherti R."/>
            <person name="Tsui H.-C.T."/>
            <person name="Winkler M.E."/>
        </authorList>
    </citation>
    <scope>NUCLEOTIDE SEQUENCE</scope>
</reference>
<dbReference type="SMART" id="SM00836">
    <property type="entry name" value="DALR_1"/>
    <property type="match status" value="1"/>
</dbReference>
<name>A0A381ZGC7_9ZZZZ</name>
<evidence type="ECO:0000256" key="3">
    <source>
        <dbReference type="ARBA" id="ARBA00049339"/>
    </source>
</evidence>
<feature type="non-terminal residue" evidence="5">
    <location>
        <position position="1"/>
    </location>
</feature>
<dbReference type="GO" id="GO:0004814">
    <property type="term" value="F:arginine-tRNA ligase activity"/>
    <property type="evidence" value="ECO:0007669"/>
    <property type="project" value="UniProtKB-EC"/>
</dbReference>
<proteinExistence type="inferred from homology"/>
<dbReference type="EMBL" id="UINC01021230">
    <property type="protein sequence ID" value="SVA88335.1"/>
    <property type="molecule type" value="Genomic_DNA"/>
</dbReference>
<feature type="domain" description="DALR anticodon binding" evidence="4">
    <location>
        <begin position="282"/>
        <end position="416"/>
    </location>
</feature>
<dbReference type="PANTHER" id="PTHR11956">
    <property type="entry name" value="ARGINYL-TRNA SYNTHETASE"/>
    <property type="match status" value="1"/>
</dbReference>
<comment type="catalytic activity">
    <reaction evidence="3">
        <text>tRNA(Arg) + L-arginine + ATP = L-arginyl-tRNA(Arg) + AMP + diphosphate</text>
        <dbReference type="Rhea" id="RHEA:20301"/>
        <dbReference type="Rhea" id="RHEA-COMP:9658"/>
        <dbReference type="Rhea" id="RHEA-COMP:9673"/>
        <dbReference type="ChEBI" id="CHEBI:30616"/>
        <dbReference type="ChEBI" id="CHEBI:32682"/>
        <dbReference type="ChEBI" id="CHEBI:33019"/>
        <dbReference type="ChEBI" id="CHEBI:78442"/>
        <dbReference type="ChEBI" id="CHEBI:78513"/>
        <dbReference type="ChEBI" id="CHEBI:456215"/>
        <dbReference type="EC" id="6.1.1.19"/>
    </reaction>
</comment>
<evidence type="ECO:0000313" key="5">
    <source>
        <dbReference type="EMBL" id="SVA88335.1"/>
    </source>
</evidence>
<dbReference type="SUPFAM" id="SSF52374">
    <property type="entry name" value="Nucleotidylyl transferase"/>
    <property type="match status" value="1"/>
</dbReference>
<dbReference type="Gene3D" id="1.10.730.10">
    <property type="entry name" value="Isoleucyl-tRNA Synthetase, Domain 1"/>
    <property type="match status" value="1"/>
</dbReference>
<sequence length="416" mass="46627">ATMERLGIRYDLLVREGDVVGLELWAAALEQLSTSDCVYFADGGKHDGCWMMRLEGLPGFEDLEEPDKVLVRSNGAATYVAKDIAYHMWKYGLLDDVFAYENYAEIPDTHVAYRSARPGSANARSMPGRFGGARSGFNVIDVRQSYLQQIVGVALAALTRDSQIEVSHTHFSYEMVALTPRTAETLGIPVAQDDQRKAYIEMSGRRGYGVKADDLLNVLEKRGATEVAKRNPELDAAEVDELGRQIAVGALRYFLVKFSRNKVIAFDLEEALSFEGETGPYLQYAGVRAHSIFAKLEERWGKSEEEVVSEARSMLAAGRLGSELVGEEASELWNLIVQLMRLEYVIEQTVTNLEISTLAKHAFGLAQAFNHFYHRYPILKEENEAKRALRILLAHVFRLHFSEVLSLLGIPLPERM</sequence>
<evidence type="ECO:0000256" key="1">
    <source>
        <dbReference type="ARBA" id="ARBA00005594"/>
    </source>
</evidence>
<evidence type="ECO:0000256" key="2">
    <source>
        <dbReference type="ARBA" id="ARBA00012837"/>
    </source>
</evidence>
<dbReference type="GO" id="GO:0006420">
    <property type="term" value="P:arginyl-tRNA aminoacylation"/>
    <property type="evidence" value="ECO:0007669"/>
    <property type="project" value="InterPro"/>
</dbReference>
<dbReference type="EC" id="6.1.1.19" evidence="2"/>
<comment type="similarity">
    <text evidence="1">Belongs to the class-I aminoacyl-tRNA synthetase family.</text>
</comment>